<organism evidence="1 2">
    <name type="scientific">Nibea albiflora</name>
    <name type="common">Yellow drum</name>
    <name type="synonym">Corvina albiflora</name>
    <dbReference type="NCBI Taxonomy" id="240163"/>
    <lineage>
        <taxon>Eukaryota</taxon>
        <taxon>Metazoa</taxon>
        <taxon>Chordata</taxon>
        <taxon>Craniata</taxon>
        <taxon>Vertebrata</taxon>
        <taxon>Euteleostomi</taxon>
        <taxon>Actinopterygii</taxon>
        <taxon>Neopterygii</taxon>
        <taxon>Teleostei</taxon>
        <taxon>Neoteleostei</taxon>
        <taxon>Acanthomorphata</taxon>
        <taxon>Eupercaria</taxon>
        <taxon>Sciaenidae</taxon>
        <taxon>Nibea</taxon>
    </lineage>
</organism>
<evidence type="ECO:0000313" key="2">
    <source>
        <dbReference type="Proteomes" id="UP000805704"/>
    </source>
</evidence>
<comment type="caution">
    <text evidence="1">The sequence shown here is derived from an EMBL/GenBank/DDBJ whole genome shotgun (WGS) entry which is preliminary data.</text>
</comment>
<proteinExistence type="predicted"/>
<keyword evidence="2" id="KW-1185">Reference proteome</keyword>
<accession>A0ACB7FG74</accession>
<dbReference type="Proteomes" id="UP000805704">
    <property type="component" value="Chromosome 11"/>
</dbReference>
<protein>
    <submittedName>
        <fullName evidence="1">BRISC and BRCA1-A complex member 2</fullName>
    </submittedName>
</protein>
<gene>
    <name evidence="1" type="primary">BABAM2</name>
    <name evidence="1" type="ORF">GBF38_021913</name>
</gene>
<sequence length="376" mass="42295">MNNMSPEVALHRISPELRPLLCSVVRNGRVGLDSTNCLRVTDLKTGCTSLTPAPCCDRFKLHIPYAGETLKWDIIFNARYPELPPDFIFGEDAEFLPEPSELPHLVQWDAGNPECLLQLVKELIQQYHHYQCQRLRESSRLLFEYDSLLEDPNYGRNMEIYAGRKNSWTGEFSARFLLKLPVDFSNIPVYLLKDTALDPGEDVALLSVSFEDAEATQVFPKLYLSPSIEHALGGSSALHIPAFPSGGCLIDYVPQVCQLLTNKVQYVIQGYHKRREYIAAFLSHFGTDQPTLTFQSVYHFTNSGQLYSQVQKSYPYSPRWDGNEMAKRANHSFSTEHRATAETCHIASGGITIVAEHGHDQPQLGSERVTAMPGGI</sequence>
<reference evidence="1" key="1">
    <citation type="submission" date="2020-04" db="EMBL/GenBank/DDBJ databases">
        <title>A chromosome-scale assembly and high-density genetic map of the yellow drum (Nibea albiflora) genome.</title>
        <authorList>
            <person name="Xu D."/>
            <person name="Zhang W."/>
            <person name="Chen R."/>
            <person name="Tan P."/>
            <person name="Wang L."/>
            <person name="Song H."/>
            <person name="Tian L."/>
            <person name="Zhu Q."/>
            <person name="Wang B."/>
        </authorList>
    </citation>
    <scope>NUCLEOTIDE SEQUENCE</scope>
    <source>
        <strain evidence="1">ZJHYS-2018</strain>
    </source>
</reference>
<name>A0ACB7FG74_NIBAL</name>
<dbReference type="EMBL" id="CM024799">
    <property type="protein sequence ID" value="KAG8013507.1"/>
    <property type="molecule type" value="Genomic_DNA"/>
</dbReference>
<evidence type="ECO:0000313" key="1">
    <source>
        <dbReference type="EMBL" id="KAG8013507.1"/>
    </source>
</evidence>